<keyword evidence="6" id="KW-0282">Flagellum</keyword>
<comment type="caution">
    <text evidence="6">The sequence shown here is derived from an EMBL/GenBank/DDBJ whole genome shotgun (WGS) entry which is preliminary data.</text>
</comment>
<dbReference type="InterPro" id="IPR052563">
    <property type="entry name" value="FliK"/>
</dbReference>
<evidence type="ECO:0000256" key="4">
    <source>
        <dbReference type="SAM" id="MobiDB-lite"/>
    </source>
</evidence>
<dbReference type="OrthoDB" id="1676929at2"/>
<reference evidence="6 7" key="1">
    <citation type="journal article" date="2011" name="EMBO J.">
        <title>Structural diversity of bacterial flagellar motors.</title>
        <authorList>
            <person name="Chen S."/>
            <person name="Beeby M."/>
            <person name="Murphy G.E."/>
            <person name="Leadbetter J.R."/>
            <person name="Hendrixson D.R."/>
            <person name="Briegel A."/>
            <person name="Li Z."/>
            <person name="Shi J."/>
            <person name="Tocheva E.I."/>
            <person name="Muller A."/>
            <person name="Dobro M.J."/>
            <person name="Jensen G.J."/>
        </authorList>
    </citation>
    <scope>NUCLEOTIDE SEQUENCE [LARGE SCALE GENOMIC DNA]</scope>
    <source>
        <strain evidence="6 7">DSM 6540</strain>
    </source>
</reference>
<feature type="compositionally biased region" description="Polar residues" evidence="4">
    <location>
        <begin position="262"/>
        <end position="281"/>
    </location>
</feature>
<dbReference type="EMBL" id="AFGF01000126">
    <property type="protein sequence ID" value="EGO63152.1"/>
    <property type="molecule type" value="Genomic_DNA"/>
</dbReference>
<dbReference type="InterPro" id="IPR021136">
    <property type="entry name" value="Flagellar_hook_control-like_C"/>
</dbReference>
<dbReference type="GO" id="GO:0044780">
    <property type="term" value="P:bacterial-type flagellum assembly"/>
    <property type="evidence" value="ECO:0007669"/>
    <property type="project" value="InterPro"/>
</dbReference>
<keyword evidence="7" id="KW-1185">Reference proteome</keyword>
<comment type="function">
    <text evidence="1">Controls the length of the flagellar hook.</text>
</comment>
<dbReference type="InterPro" id="IPR038610">
    <property type="entry name" value="FliK-like_C_sf"/>
</dbReference>
<dbReference type="AlphaFoldDB" id="F7NL47"/>
<dbReference type="PANTHER" id="PTHR37533">
    <property type="entry name" value="FLAGELLAR HOOK-LENGTH CONTROL PROTEIN"/>
    <property type="match status" value="1"/>
</dbReference>
<dbReference type="GO" id="GO:0009424">
    <property type="term" value="C:bacterial-type flagellum hook"/>
    <property type="evidence" value="ECO:0007669"/>
    <property type="project" value="InterPro"/>
</dbReference>
<dbReference type="eggNOG" id="COG3144">
    <property type="taxonomic scope" value="Bacteria"/>
</dbReference>
<organism evidence="6 7">
    <name type="scientific">Acetonema longum DSM 6540</name>
    <dbReference type="NCBI Taxonomy" id="1009370"/>
    <lineage>
        <taxon>Bacteria</taxon>
        <taxon>Bacillati</taxon>
        <taxon>Bacillota</taxon>
        <taxon>Negativicutes</taxon>
        <taxon>Acetonemataceae</taxon>
        <taxon>Acetonema</taxon>
    </lineage>
</organism>
<evidence type="ECO:0000313" key="6">
    <source>
        <dbReference type="EMBL" id="EGO63152.1"/>
    </source>
</evidence>
<comment type="similarity">
    <text evidence="2">Belongs to the FliK family.</text>
</comment>
<dbReference type="Pfam" id="PF02120">
    <property type="entry name" value="Flg_hook"/>
    <property type="match status" value="1"/>
</dbReference>
<dbReference type="PRINTS" id="PR01007">
    <property type="entry name" value="FLGHOOKFLIK"/>
</dbReference>
<evidence type="ECO:0000256" key="3">
    <source>
        <dbReference type="ARBA" id="ARBA00022795"/>
    </source>
</evidence>
<dbReference type="CDD" id="cd17470">
    <property type="entry name" value="T3SS_Flik_C"/>
    <property type="match status" value="1"/>
</dbReference>
<sequence length="424" mass="44194">MDMMTVFKAPVPAANNPGQAVQAKKSSANAVGGNKSGKPFGQTLEAAKESIGNEPINSTGTVEKDMQGMEGQPSADSSLDANGNLAMAAMQSFLILPLQPQQIDSNVASFGLTSAVVQSAATMGMEGQTAADGANAGMPAAGTIAVNAEVSQQSGTATAAEAVGQPSTVKKAADLGAGHQEILAPLHSSGSTIKVVQQDTTTPVVAGTTTLPHADEQMTNNAQNFMGDDQLGEMAQQQTEQVSQHTSENSFAGILANADQSGKLSSVTGKENSTQLPSQPLNDPDNVVAQIVENARLISRQANTEMVIRLKPEHLGDMTLKVTVEGGVVSAAFHSNNSEVRSVIEASLPQLKQELSNQGLKVDNVGVYAGLGQFLSNDRRETAQQQPEIKLNNRKTDEEFVQAIEEESAIQAVAVGDTGVDYRI</sequence>
<dbReference type="RefSeq" id="WP_004096846.1">
    <property type="nucleotide sequence ID" value="NZ_AFGF01000126.1"/>
</dbReference>
<evidence type="ECO:0000259" key="5">
    <source>
        <dbReference type="Pfam" id="PF02120"/>
    </source>
</evidence>
<dbReference type="Gene3D" id="3.30.750.140">
    <property type="match status" value="1"/>
</dbReference>
<feature type="region of interest" description="Disordered" evidence="4">
    <location>
        <begin position="262"/>
        <end position="284"/>
    </location>
</feature>
<protein>
    <submittedName>
        <fullName evidence="6">Flagellar hook-length control protein flik, putative</fullName>
    </submittedName>
</protein>
<accession>F7NL47</accession>
<evidence type="ECO:0000256" key="2">
    <source>
        <dbReference type="ARBA" id="ARBA00009149"/>
    </source>
</evidence>
<dbReference type="PANTHER" id="PTHR37533:SF2">
    <property type="entry name" value="FLAGELLAR HOOK-LENGTH CONTROL PROTEIN"/>
    <property type="match status" value="1"/>
</dbReference>
<evidence type="ECO:0000256" key="1">
    <source>
        <dbReference type="ARBA" id="ARBA00003944"/>
    </source>
</evidence>
<dbReference type="Proteomes" id="UP000003240">
    <property type="component" value="Unassembled WGS sequence"/>
</dbReference>
<feature type="region of interest" description="Disordered" evidence="4">
    <location>
        <begin position="48"/>
        <end position="76"/>
    </location>
</feature>
<dbReference type="InterPro" id="IPR001635">
    <property type="entry name" value="Flag_hook_Flik"/>
</dbReference>
<evidence type="ECO:0000313" key="7">
    <source>
        <dbReference type="Proteomes" id="UP000003240"/>
    </source>
</evidence>
<proteinExistence type="inferred from homology"/>
<keyword evidence="6" id="KW-0966">Cell projection</keyword>
<name>F7NL47_9FIRM</name>
<gene>
    <name evidence="6" type="ORF">ALO_14097</name>
</gene>
<keyword evidence="6" id="KW-0969">Cilium</keyword>
<dbReference type="STRING" id="1009370.ALO_14097"/>
<feature type="domain" description="Flagellar hook-length control protein-like C-terminal" evidence="5">
    <location>
        <begin position="299"/>
        <end position="370"/>
    </location>
</feature>
<keyword evidence="3" id="KW-1005">Bacterial flagellum biogenesis</keyword>